<keyword evidence="3" id="KW-1185">Reference proteome</keyword>
<dbReference type="AlphaFoldDB" id="A0AAW1PVC0"/>
<feature type="signal peptide" evidence="1">
    <location>
        <begin position="1"/>
        <end position="26"/>
    </location>
</feature>
<evidence type="ECO:0000313" key="3">
    <source>
        <dbReference type="Proteomes" id="UP001465755"/>
    </source>
</evidence>
<gene>
    <name evidence="2" type="ORF">WJX73_005368</name>
</gene>
<name>A0AAW1PVC0_9CHLO</name>
<organism evidence="2 3">
    <name type="scientific">Symbiochloris irregularis</name>
    <dbReference type="NCBI Taxonomy" id="706552"/>
    <lineage>
        <taxon>Eukaryota</taxon>
        <taxon>Viridiplantae</taxon>
        <taxon>Chlorophyta</taxon>
        <taxon>core chlorophytes</taxon>
        <taxon>Trebouxiophyceae</taxon>
        <taxon>Trebouxiales</taxon>
        <taxon>Trebouxiaceae</taxon>
        <taxon>Symbiochloris</taxon>
    </lineage>
</organism>
<dbReference type="EMBL" id="JALJOQ010000009">
    <property type="protein sequence ID" value="KAK9812089.1"/>
    <property type="molecule type" value="Genomic_DNA"/>
</dbReference>
<sequence>MPIQDILMKRWAVVLAVAFFLSVARAAPLDHSENFLPEKSATQSHLEALVQKALNDNRPPRMEVHNECETPSLPSGRFHILIQAHKPKTCVTHWLYELGVTNAHVFVYRRFEAKTPLRTWHGPCGMLVQERLLTPNHNSSREAGVFLDYVLEHYQNPPLAVAVLHWAGPKDWHNDCAGTLGRLRYAYRGLAAPQRWPDAAEYASHMTTLTRALVDSDVLWMNMSLRFFKYPHEERIPSWIHRPAHDMRRHKACADVFTRYGIDVAAKTFYSCCATFVVPWQHILSLPSAFYSDLLETALNPEVEVTDPEFGYGCWEFAVWQWYKEPELTPRMENLYQQAQNVSLGLDLKRCLTPDREASLYVC</sequence>
<accession>A0AAW1PVC0</accession>
<dbReference type="Proteomes" id="UP001465755">
    <property type="component" value="Unassembled WGS sequence"/>
</dbReference>
<evidence type="ECO:0000256" key="1">
    <source>
        <dbReference type="SAM" id="SignalP"/>
    </source>
</evidence>
<proteinExistence type="predicted"/>
<evidence type="ECO:0000313" key="2">
    <source>
        <dbReference type="EMBL" id="KAK9812089.1"/>
    </source>
</evidence>
<comment type="caution">
    <text evidence="2">The sequence shown here is derived from an EMBL/GenBank/DDBJ whole genome shotgun (WGS) entry which is preliminary data.</text>
</comment>
<reference evidence="2 3" key="1">
    <citation type="journal article" date="2024" name="Nat. Commun.">
        <title>Phylogenomics reveals the evolutionary origins of lichenization in chlorophyte algae.</title>
        <authorList>
            <person name="Puginier C."/>
            <person name="Libourel C."/>
            <person name="Otte J."/>
            <person name="Skaloud P."/>
            <person name="Haon M."/>
            <person name="Grisel S."/>
            <person name="Petersen M."/>
            <person name="Berrin J.G."/>
            <person name="Delaux P.M."/>
            <person name="Dal Grande F."/>
            <person name="Keller J."/>
        </authorList>
    </citation>
    <scope>NUCLEOTIDE SEQUENCE [LARGE SCALE GENOMIC DNA]</scope>
    <source>
        <strain evidence="2 3">SAG 2036</strain>
    </source>
</reference>
<keyword evidence="1" id="KW-0732">Signal</keyword>
<protein>
    <submittedName>
        <fullName evidence="2">Uncharacterized protein</fullName>
    </submittedName>
</protein>
<feature type="chain" id="PRO_5043923562" evidence="1">
    <location>
        <begin position="27"/>
        <end position="363"/>
    </location>
</feature>